<dbReference type="EMBL" id="JAUIQD010000006">
    <property type="protein sequence ID" value="KAK3346301.1"/>
    <property type="molecule type" value="Genomic_DNA"/>
</dbReference>
<dbReference type="GO" id="GO:0016020">
    <property type="term" value="C:membrane"/>
    <property type="evidence" value="ECO:0007669"/>
    <property type="project" value="UniProtKB-SubCell"/>
</dbReference>
<dbReference type="Pfam" id="PF04479">
    <property type="entry name" value="RTA1"/>
    <property type="match status" value="1"/>
</dbReference>
<organism evidence="6 7">
    <name type="scientific">Lasiosphaeria hispida</name>
    <dbReference type="NCBI Taxonomy" id="260671"/>
    <lineage>
        <taxon>Eukaryota</taxon>
        <taxon>Fungi</taxon>
        <taxon>Dikarya</taxon>
        <taxon>Ascomycota</taxon>
        <taxon>Pezizomycotina</taxon>
        <taxon>Sordariomycetes</taxon>
        <taxon>Sordariomycetidae</taxon>
        <taxon>Sordariales</taxon>
        <taxon>Lasiosphaeriaceae</taxon>
        <taxon>Lasiosphaeria</taxon>
    </lineage>
</organism>
<evidence type="ECO:0000256" key="5">
    <source>
        <dbReference type="SAM" id="Phobius"/>
    </source>
</evidence>
<dbReference type="AlphaFoldDB" id="A0AAJ0HB57"/>
<accession>A0AAJ0HB57</accession>
<dbReference type="InterPro" id="IPR007568">
    <property type="entry name" value="RTA1"/>
</dbReference>
<evidence type="ECO:0000256" key="2">
    <source>
        <dbReference type="ARBA" id="ARBA00022692"/>
    </source>
</evidence>
<evidence type="ECO:0000256" key="4">
    <source>
        <dbReference type="ARBA" id="ARBA00023136"/>
    </source>
</evidence>
<keyword evidence="7" id="KW-1185">Reference proteome</keyword>
<feature type="transmembrane region" description="Helical" evidence="5">
    <location>
        <begin position="118"/>
        <end position="141"/>
    </location>
</feature>
<evidence type="ECO:0000313" key="7">
    <source>
        <dbReference type="Proteomes" id="UP001275084"/>
    </source>
</evidence>
<protein>
    <recommendedName>
        <fullName evidence="8">RTA1 domain protein</fullName>
    </recommendedName>
</protein>
<evidence type="ECO:0000313" key="6">
    <source>
        <dbReference type="EMBL" id="KAK3346301.1"/>
    </source>
</evidence>
<name>A0AAJ0HB57_9PEZI</name>
<sequence>MEDGKYVEGSFYFYAPNKGAPVFFAIAFALSGLYHTYQCIHYKSSRITGFYVVCATFFTAGFIVRELGAFDYTNLIKFIVSICLIYAAPPILELANYNILGRILYFVPYHSPIHPGRVLSTFAFVSFVVEILNGTGAAYFANQSLTEEKQQIGRALLKASLLLQVIVIISFLVLSGIFHRRCLRAGIRHSGLNNVLYTLYASTALLSARTIYRVVEFWSVEQVHYRNVDAMTVTPMLRYEWYFYVFEATLMLCNQVMLNIRHPRKYLPQSTKTYLAEDGATEVTGPGYSDSRNFLLTLIDPLNVAGMITGKGKEKKKDRFWELNGDADLARNGILLAANRKDPEP</sequence>
<evidence type="ECO:0000256" key="1">
    <source>
        <dbReference type="ARBA" id="ARBA00004141"/>
    </source>
</evidence>
<feature type="transmembrane region" description="Helical" evidence="5">
    <location>
        <begin position="75"/>
        <end position="97"/>
    </location>
</feature>
<feature type="transmembrane region" description="Helical" evidence="5">
    <location>
        <begin position="49"/>
        <end position="69"/>
    </location>
</feature>
<dbReference type="Proteomes" id="UP001275084">
    <property type="component" value="Unassembled WGS sequence"/>
</dbReference>
<feature type="transmembrane region" description="Helical" evidence="5">
    <location>
        <begin position="161"/>
        <end position="179"/>
    </location>
</feature>
<comment type="caution">
    <text evidence="6">The sequence shown here is derived from an EMBL/GenBank/DDBJ whole genome shotgun (WGS) entry which is preliminary data.</text>
</comment>
<keyword evidence="3 5" id="KW-1133">Transmembrane helix</keyword>
<dbReference type="PANTHER" id="PTHR31465:SF13">
    <property type="entry name" value="RTA1 DOMAIN PROTEIN-RELATED"/>
    <property type="match status" value="1"/>
</dbReference>
<keyword evidence="4 5" id="KW-0472">Membrane</keyword>
<evidence type="ECO:0008006" key="8">
    <source>
        <dbReference type="Google" id="ProtNLM"/>
    </source>
</evidence>
<gene>
    <name evidence="6" type="ORF">B0T25DRAFT_276071</name>
</gene>
<feature type="transmembrane region" description="Helical" evidence="5">
    <location>
        <begin position="20"/>
        <end position="37"/>
    </location>
</feature>
<reference evidence="6" key="2">
    <citation type="submission" date="2023-06" db="EMBL/GenBank/DDBJ databases">
        <authorList>
            <consortium name="Lawrence Berkeley National Laboratory"/>
            <person name="Haridas S."/>
            <person name="Hensen N."/>
            <person name="Bonometti L."/>
            <person name="Westerberg I."/>
            <person name="Brannstrom I.O."/>
            <person name="Guillou S."/>
            <person name="Cros-Aarteil S."/>
            <person name="Calhoun S."/>
            <person name="Kuo A."/>
            <person name="Mondo S."/>
            <person name="Pangilinan J."/>
            <person name="Riley R."/>
            <person name="Labutti K."/>
            <person name="Andreopoulos B."/>
            <person name="Lipzen A."/>
            <person name="Chen C."/>
            <person name="Yanf M."/>
            <person name="Daum C."/>
            <person name="Ng V."/>
            <person name="Clum A."/>
            <person name="Steindorff A."/>
            <person name="Ohm R."/>
            <person name="Martin F."/>
            <person name="Silar P."/>
            <person name="Natvig D."/>
            <person name="Lalanne C."/>
            <person name="Gautier V."/>
            <person name="Ament-Velasquez S.L."/>
            <person name="Kruys A."/>
            <person name="Hutchinson M.I."/>
            <person name="Powell A.J."/>
            <person name="Barry K."/>
            <person name="Miller A.N."/>
            <person name="Grigoriev I.V."/>
            <person name="Debuchy R."/>
            <person name="Gladieux P."/>
            <person name="Thoren M.H."/>
            <person name="Johannesson H."/>
        </authorList>
    </citation>
    <scope>NUCLEOTIDE SEQUENCE</scope>
    <source>
        <strain evidence="6">CBS 955.72</strain>
    </source>
</reference>
<reference evidence="6" key="1">
    <citation type="journal article" date="2023" name="Mol. Phylogenet. Evol.">
        <title>Genome-scale phylogeny and comparative genomics of the fungal order Sordariales.</title>
        <authorList>
            <person name="Hensen N."/>
            <person name="Bonometti L."/>
            <person name="Westerberg I."/>
            <person name="Brannstrom I.O."/>
            <person name="Guillou S."/>
            <person name="Cros-Aarteil S."/>
            <person name="Calhoun S."/>
            <person name="Haridas S."/>
            <person name="Kuo A."/>
            <person name="Mondo S."/>
            <person name="Pangilinan J."/>
            <person name="Riley R."/>
            <person name="LaButti K."/>
            <person name="Andreopoulos B."/>
            <person name="Lipzen A."/>
            <person name="Chen C."/>
            <person name="Yan M."/>
            <person name="Daum C."/>
            <person name="Ng V."/>
            <person name="Clum A."/>
            <person name="Steindorff A."/>
            <person name="Ohm R.A."/>
            <person name="Martin F."/>
            <person name="Silar P."/>
            <person name="Natvig D.O."/>
            <person name="Lalanne C."/>
            <person name="Gautier V."/>
            <person name="Ament-Velasquez S.L."/>
            <person name="Kruys A."/>
            <person name="Hutchinson M.I."/>
            <person name="Powell A.J."/>
            <person name="Barry K."/>
            <person name="Miller A.N."/>
            <person name="Grigoriev I.V."/>
            <person name="Debuchy R."/>
            <person name="Gladieux P."/>
            <person name="Hiltunen Thoren M."/>
            <person name="Johannesson H."/>
        </authorList>
    </citation>
    <scope>NUCLEOTIDE SEQUENCE</scope>
    <source>
        <strain evidence="6">CBS 955.72</strain>
    </source>
</reference>
<dbReference type="PANTHER" id="PTHR31465">
    <property type="entry name" value="PROTEIN RTA1-RELATED"/>
    <property type="match status" value="1"/>
</dbReference>
<comment type="subcellular location">
    <subcellularLocation>
        <location evidence="1">Membrane</location>
        <topology evidence="1">Multi-pass membrane protein</topology>
    </subcellularLocation>
</comment>
<keyword evidence="2 5" id="KW-0812">Transmembrane</keyword>
<proteinExistence type="predicted"/>
<evidence type="ECO:0000256" key="3">
    <source>
        <dbReference type="ARBA" id="ARBA00022989"/>
    </source>
</evidence>